<gene>
    <name evidence="2" type="ORF">SEVIR_2G208150v2</name>
</gene>
<protein>
    <submittedName>
        <fullName evidence="2">Uncharacterized protein</fullName>
    </submittedName>
</protein>
<evidence type="ECO:0000313" key="3">
    <source>
        <dbReference type="Proteomes" id="UP000298652"/>
    </source>
</evidence>
<dbReference type="EMBL" id="CM016553">
    <property type="protein sequence ID" value="TKW33051.1"/>
    <property type="molecule type" value="Genomic_DNA"/>
</dbReference>
<evidence type="ECO:0000313" key="2">
    <source>
        <dbReference type="EMBL" id="TKW33051.1"/>
    </source>
</evidence>
<reference evidence="2" key="1">
    <citation type="submission" date="2019-03" db="EMBL/GenBank/DDBJ databases">
        <title>WGS assembly of Setaria viridis.</title>
        <authorList>
            <person name="Huang P."/>
            <person name="Jenkins J."/>
            <person name="Grimwood J."/>
            <person name="Barry K."/>
            <person name="Healey A."/>
            <person name="Mamidi S."/>
            <person name="Sreedasyam A."/>
            <person name="Shu S."/>
            <person name="Feldman M."/>
            <person name="Wu J."/>
            <person name="Yu Y."/>
            <person name="Chen C."/>
            <person name="Johnson J."/>
            <person name="Rokhsar D."/>
            <person name="Baxter I."/>
            <person name="Schmutz J."/>
            <person name="Brutnell T."/>
            <person name="Kellogg E."/>
        </authorList>
    </citation>
    <scope>NUCLEOTIDE SEQUENCE [LARGE SCALE GENOMIC DNA]</scope>
</reference>
<organism evidence="2 3">
    <name type="scientific">Setaria viridis</name>
    <name type="common">Green bristlegrass</name>
    <name type="synonym">Setaria italica subsp. viridis</name>
    <dbReference type="NCBI Taxonomy" id="4556"/>
    <lineage>
        <taxon>Eukaryota</taxon>
        <taxon>Viridiplantae</taxon>
        <taxon>Streptophyta</taxon>
        <taxon>Embryophyta</taxon>
        <taxon>Tracheophyta</taxon>
        <taxon>Spermatophyta</taxon>
        <taxon>Magnoliopsida</taxon>
        <taxon>Liliopsida</taxon>
        <taxon>Poales</taxon>
        <taxon>Poaceae</taxon>
        <taxon>PACMAD clade</taxon>
        <taxon>Panicoideae</taxon>
        <taxon>Panicodae</taxon>
        <taxon>Paniceae</taxon>
        <taxon>Cenchrinae</taxon>
        <taxon>Setaria</taxon>
    </lineage>
</organism>
<keyword evidence="1" id="KW-0732">Signal</keyword>
<dbReference type="AlphaFoldDB" id="A0A4U6VT36"/>
<accession>A0A4U6VT36</accession>
<feature type="chain" id="PRO_5020209780" evidence="1">
    <location>
        <begin position="22"/>
        <end position="50"/>
    </location>
</feature>
<keyword evidence="3" id="KW-1185">Reference proteome</keyword>
<dbReference type="Gramene" id="TKW33051">
    <property type="protein sequence ID" value="TKW33051"/>
    <property type="gene ID" value="SEVIR_2G208150v2"/>
</dbReference>
<feature type="signal peptide" evidence="1">
    <location>
        <begin position="1"/>
        <end position="21"/>
    </location>
</feature>
<evidence type="ECO:0000256" key="1">
    <source>
        <dbReference type="SAM" id="SignalP"/>
    </source>
</evidence>
<proteinExistence type="predicted"/>
<name>A0A4U6VT36_SETVI</name>
<sequence>MLVGGITTLFVDFVLPTVGSGFNDLNVSLVYPQENKDMLTKRRCWFLLYC</sequence>
<dbReference type="Proteomes" id="UP000298652">
    <property type="component" value="Chromosome 2"/>
</dbReference>